<dbReference type="GO" id="GO:0050661">
    <property type="term" value="F:NADP binding"/>
    <property type="evidence" value="ECO:0007669"/>
    <property type="project" value="InterPro"/>
</dbReference>
<dbReference type="PIRSF" id="PIRSF000103">
    <property type="entry name" value="HIBADH"/>
    <property type="match status" value="1"/>
</dbReference>
<evidence type="ECO:0000256" key="4">
    <source>
        <dbReference type="PIRSR" id="PIRSR000103-1"/>
    </source>
</evidence>
<dbReference type="Gene3D" id="1.10.1040.10">
    <property type="entry name" value="N-(1-d-carboxylethyl)-l-norvaline Dehydrogenase, domain 2"/>
    <property type="match status" value="1"/>
</dbReference>
<keyword evidence="8" id="KW-1185">Reference proteome</keyword>
<feature type="domain" description="3-hydroxyisobutyrate dehydrogenase-like NAD-binding" evidence="6">
    <location>
        <begin position="173"/>
        <end position="291"/>
    </location>
</feature>
<evidence type="ECO:0000313" key="7">
    <source>
        <dbReference type="EMBL" id="ODA33877.1"/>
    </source>
</evidence>
<reference evidence="7 8" key="1">
    <citation type="submission" date="2016-05" db="EMBL/GenBank/DDBJ databases">
        <title>Genomic Taxonomy of the Vibrionaceae.</title>
        <authorList>
            <person name="Gomez-Gil B."/>
            <person name="Enciso-Ibarra J."/>
        </authorList>
    </citation>
    <scope>NUCLEOTIDE SEQUENCE [LARGE SCALE GENOMIC DNA]</scope>
    <source>
        <strain evidence="7 8">CAIM 1920</strain>
    </source>
</reference>
<dbReference type="PANTHER" id="PTHR43060">
    <property type="entry name" value="3-HYDROXYISOBUTYRATE DEHYDROGENASE-LIKE 1, MITOCHONDRIAL-RELATED"/>
    <property type="match status" value="1"/>
</dbReference>
<dbReference type="InterPro" id="IPR036291">
    <property type="entry name" value="NAD(P)-bd_dom_sf"/>
</dbReference>
<proteinExistence type="inferred from homology"/>
<dbReference type="PROSITE" id="PS00895">
    <property type="entry name" value="3_HYDROXYISOBUT_DH"/>
    <property type="match status" value="1"/>
</dbReference>
<protein>
    <submittedName>
        <fullName evidence="7">2-hydroxy-3-oxopropionate reductase</fullName>
    </submittedName>
</protein>
<dbReference type="SUPFAM" id="SSF51735">
    <property type="entry name" value="NAD(P)-binding Rossmann-fold domains"/>
    <property type="match status" value="1"/>
</dbReference>
<evidence type="ECO:0000256" key="2">
    <source>
        <dbReference type="ARBA" id="ARBA00023002"/>
    </source>
</evidence>
<keyword evidence="2" id="KW-0560">Oxidoreductase</keyword>
<keyword evidence="3" id="KW-0520">NAD</keyword>
<dbReference type="AlphaFoldDB" id="A0A1C3EKW6"/>
<dbReference type="GO" id="GO:0016054">
    <property type="term" value="P:organic acid catabolic process"/>
    <property type="evidence" value="ECO:0007669"/>
    <property type="project" value="UniProtKB-ARBA"/>
</dbReference>
<comment type="similarity">
    <text evidence="1">Belongs to the HIBADH-related family.</text>
</comment>
<dbReference type="InterPro" id="IPR013328">
    <property type="entry name" value="6PGD_dom2"/>
</dbReference>
<dbReference type="GO" id="GO:0016491">
    <property type="term" value="F:oxidoreductase activity"/>
    <property type="evidence" value="ECO:0007669"/>
    <property type="project" value="UniProtKB-KW"/>
</dbReference>
<evidence type="ECO:0000256" key="3">
    <source>
        <dbReference type="ARBA" id="ARBA00023027"/>
    </source>
</evidence>
<evidence type="ECO:0000259" key="5">
    <source>
        <dbReference type="Pfam" id="PF03446"/>
    </source>
</evidence>
<sequence>MEKIKKLGFIGLGLMGNPMVERLLNAGFDVCVWARSPEKAKRATDAGATLYPSVASLVDDVEVLMLCVSNTAAVQDVVTGQSGVLSALAKNQFSSLSVIVDFSSIAPNVTRDIAEQADKYNVKWVDSPVSGGVAGAEQGTLAVMCGGDPVIISSLMPFYEPLAGNVTHMGPTGSGQVTKIANQMLVSCNIMVMAEMFALAEKAGVDAGKIPQALKGGFADSIPLQLTGPRMANKEFDEVKWHVKTLLKDLTMANELAISQEAWSPMTELAAKLMDLHASKGYADADPSSIVLQYSHSTKD</sequence>
<dbReference type="InterPro" id="IPR015815">
    <property type="entry name" value="HIBADH-related"/>
</dbReference>
<evidence type="ECO:0000259" key="6">
    <source>
        <dbReference type="Pfam" id="PF14833"/>
    </source>
</evidence>
<dbReference type="EMBL" id="LYBM01000012">
    <property type="protein sequence ID" value="ODA33877.1"/>
    <property type="molecule type" value="Genomic_DNA"/>
</dbReference>
<name>A0A1C3EKW6_9GAMM</name>
<dbReference type="SUPFAM" id="SSF48179">
    <property type="entry name" value="6-phosphogluconate dehydrogenase C-terminal domain-like"/>
    <property type="match status" value="1"/>
</dbReference>
<dbReference type="GO" id="GO:0051287">
    <property type="term" value="F:NAD binding"/>
    <property type="evidence" value="ECO:0007669"/>
    <property type="project" value="InterPro"/>
</dbReference>
<dbReference type="InterPro" id="IPR008927">
    <property type="entry name" value="6-PGluconate_DH-like_C_sf"/>
</dbReference>
<dbReference type="OrthoDB" id="9786703at2"/>
<dbReference type="Pfam" id="PF14833">
    <property type="entry name" value="NAD_binding_11"/>
    <property type="match status" value="1"/>
</dbReference>
<dbReference type="Pfam" id="PF03446">
    <property type="entry name" value="NAD_binding_2"/>
    <property type="match status" value="1"/>
</dbReference>
<dbReference type="STRING" id="1080227.A8L45_08620"/>
<dbReference type="PANTHER" id="PTHR43060:SF15">
    <property type="entry name" value="3-HYDROXYISOBUTYRATE DEHYDROGENASE-LIKE 1, MITOCHONDRIAL-RELATED"/>
    <property type="match status" value="1"/>
</dbReference>
<dbReference type="InterPro" id="IPR029154">
    <property type="entry name" value="HIBADH-like_NADP-bd"/>
</dbReference>
<feature type="domain" description="6-phosphogluconate dehydrogenase NADP-binding" evidence="5">
    <location>
        <begin position="6"/>
        <end position="170"/>
    </location>
</feature>
<dbReference type="InterPro" id="IPR002204">
    <property type="entry name" value="3-OH-isobutyrate_DH-rel_CS"/>
</dbReference>
<dbReference type="RefSeq" id="WP_068901279.1">
    <property type="nucleotide sequence ID" value="NZ_JBHUIF010000004.1"/>
</dbReference>
<feature type="active site" evidence="4">
    <location>
        <position position="179"/>
    </location>
</feature>
<dbReference type="Proteomes" id="UP000094936">
    <property type="component" value="Unassembled WGS sequence"/>
</dbReference>
<gene>
    <name evidence="7" type="ORF">A8L45_08620</name>
</gene>
<evidence type="ECO:0000313" key="8">
    <source>
        <dbReference type="Proteomes" id="UP000094936"/>
    </source>
</evidence>
<comment type="caution">
    <text evidence="7">The sequence shown here is derived from an EMBL/GenBank/DDBJ whole genome shotgun (WGS) entry which is preliminary data.</text>
</comment>
<organism evidence="7 8">
    <name type="scientific">Veronia pacifica</name>
    <dbReference type="NCBI Taxonomy" id="1080227"/>
    <lineage>
        <taxon>Bacteria</taxon>
        <taxon>Pseudomonadati</taxon>
        <taxon>Pseudomonadota</taxon>
        <taxon>Gammaproteobacteria</taxon>
        <taxon>Vibrionales</taxon>
        <taxon>Vibrionaceae</taxon>
        <taxon>Veronia</taxon>
    </lineage>
</organism>
<accession>A0A1C3EKW6</accession>
<evidence type="ECO:0000256" key="1">
    <source>
        <dbReference type="ARBA" id="ARBA00009080"/>
    </source>
</evidence>
<dbReference type="InterPro" id="IPR006115">
    <property type="entry name" value="6PGDH_NADP-bd"/>
</dbReference>
<dbReference type="Gene3D" id="3.40.50.720">
    <property type="entry name" value="NAD(P)-binding Rossmann-like Domain"/>
    <property type="match status" value="1"/>
</dbReference>